<feature type="domain" description="RNA polymerase sigma factor 70 region 4 type 2" evidence="6">
    <location>
        <begin position="120"/>
        <end position="171"/>
    </location>
</feature>
<proteinExistence type="inferred from homology"/>
<dbReference type="InterPro" id="IPR014284">
    <property type="entry name" value="RNA_pol_sigma-70_dom"/>
</dbReference>
<keyword evidence="4" id="KW-0804">Transcription</keyword>
<evidence type="ECO:0000256" key="4">
    <source>
        <dbReference type="ARBA" id="ARBA00023163"/>
    </source>
</evidence>
<dbReference type="RefSeq" id="WP_073085597.1">
    <property type="nucleotide sequence ID" value="NZ_FRBL01000009.1"/>
</dbReference>
<dbReference type="InterPro" id="IPR014327">
    <property type="entry name" value="RNA_pol_sigma70_bacteroid"/>
</dbReference>
<evidence type="ECO:0000313" key="7">
    <source>
        <dbReference type="EMBL" id="SHM60060.1"/>
    </source>
</evidence>
<evidence type="ECO:0000256" key="2">
    <source>
        <dbReference type="ARBA" id="ARBA00023015"/>
    </source>
</evidence>
<dbReference type="Proteomes" id="UP000184420">
    <property type="component" value="Unassembled WGS sequence"/>
</dbReference>
<dbReference type="Pfam" id="PF04542">
    <property type="entry name" value="Sigma70_r2"/>
    <property type="match status" value="1"/>
</dbReference>
<dbReference type="Gene3D" id="1.10.10.10">
    <property type="entry name" value="Winged helix-like DNA-binding domain superfamily/Winged helix DNA-binding domain"/>
    <property type="match status" value="1"/>
</dbReference>
<keyword evidence="8" id="KW-1185">Reference proteome</keyword>
<evidence type="ECO:0000313" key="8">
    <source>
        <dbReference type="Proteomes" id="UP000184420"/>
    </source>
</evidence>
<dbReference type="PANTHER" id="PTHR43133:SF46">
    <property type="entry name" value="RNA POLYMERASE SIGMA-70 FACTOR ECF SUBFAMILY"/>
    <property type="match status" value="1"/>
</dbReference>
<evidence type="ECO:0000256" key="3">
    <source>
        <dbReference type="ARBA" id="ARBA00023082"/>
    </source>
</evidence>
<gene>
    <name evidence="7" type="ORF">SAMN05444266_109145</name>
</gene>
<dbReference type="GO" id="GO:0006352">
    <property type="term" value="P:DNA-templated transcription initiation"/>
    <property type="evidence" value="ECO:0007669"/>
    <property type="project" value="InterPro"/>
</dbReference>
<dbReference type="InterPro" id="IPR013249">
    <property type="entry name" value="RNA_pol_sigma70_r4_t2"/>
</dbReference>
<dbReference type="NCBIfam" id="TIGR02937">
    <property type="entry name" value="sigma70-ECF"/>
    <property type="match status" value="1"/>
</dbReference>
<feature type="domain" description="RNA polymerase sigma-70 region 2" evidence="5">
    <location>
        <begin position="23"/>
        <end position="84"/>
    </location>
</feature>
<dbReference type="GO" id="GO:0016987">
    <property type="term" value="F:sigma factor activity"/>
    <property type="evidence" value="ECO:0007669"/>
    <property type="project" value="UniProtKB-KW"/>
</dbReference>
<dbReference type="Gene3D" id="1.10.1740.10">
    <property type="match status" value="1"/>
</dbReference>
<dbReference type="PANTHER" id="PTHR43133">
    <property type="entry name" value="RNA POLYMERASE ECF-TYPE SIGMA FACTO"/>
    <property type="match status" value="1"/>
</dbReference>
<dbReference type="STRING" id="1419482.SAMN05444266_109145"/>
<dbReference type="InterPro" id="IPR007627">
    <property type="entry name" value="RNA_pol_sigma70_r2"/>
</dbReference>
<dbReference type="SUPFAM" id="SSF88946">
    <property type="entry name" value="Sigma2 domain of RNA polymerase sigma factors"/>
    <property type="match status" value="1"/>
</dbReference>
<dbReference type="GO" id="GO:0003677">
    <property type="term" value="F:DNA binding"/>
    <property type="evidence" value="ECO:0007669"/>
    <property type="project" value="InterPro"/>
</dbReference>
<dbReference type="InterPro" id="IPR013324">
    <property type="entry name" value="RNA_pol_sigma_r3/r4-like"/>
</dbReference>
<dbReference type="InterPro" id="IPR036388">
    <property type="entry name" value="WH-like_DNA-bd_sf"/>
</dbReference>
<dbReference type="InterPro" id="IPR039425">
    <property type="entry name" value="RNA_pol_sigma-70-like"/>
</dbReference>
<comment type="similarity">
    <text evidence="1">Belongs to the sigma-70 factor family. ECF subfamily.</text>
</comment>
<accession>A0A1M7K435</accession>
<name>A0A1M7K435_9BACT</name>
<keyword evidence="2" id="KW-0805">Transcription regulation</keyword>
<organism evidence="7 8">
    <name type="scientific">Chitinophaga jiangningensis</name>
    <dbReference type="NCBI Taxonomy" id="1419482"/>
    <lineage>
        <taxon>Bacteria</taxon>
        <taxon>Pseudomonadati</taxon>
        <taxon>Bacteroidota</taxon>
        <taxon>Chitinophagia</taxon>
        <taxon>Chitinophagales</taxon>
        <taxon>Chitinophagaceae</taxon>
        <taxon>Chitinophaga</taxon>
    </lineage>
</organism>
<dbReference type="SUPFAM" id="SSF88659">
    <property type="entry name" value="Sigma3 and sigma4 domains of RNA polymerase sigma factors"/>
    <property type="match status" value="1"/>
</dbReference>
<evidence type="ECO:0000259" key="6">
    <source>
        <dbReference type="Pfam" id="PF08281"/>
    </source>
</evidence>
<protein>
    <submittedName>
        <fullName evidence="7">RNA polymerase sigma-70 factor, ECF subfamily</fullName>
    </submittedName>
</protein>
<dbReference type="NCBIfam" id="TIGR02985">
    <property type="entry name" value="Sig70_bacteroi1"/>
    <property type="match status" value="1"/>
</dbReference>
<evidence type="ECO:0000259" key="5">
    <source>
        <dbReference type="Pfam" id="PF04542"/>
    </source>
</evidence>
<dbReference type="EMBL" id="FRBL01000009">
    <property type="protein sequence ID" value="SHM60060.1"/>
    <property type="molecule type" value="Genomic_DNA"/>
</dbReference>
<dbReference type="InterPro" id="IPR013325">
    <property type="entry name" value="RNA_pol_sigma_r2"/>
</dbReference>
<sequence>MSNDEAILLQELRRGNQEAFIAIYNQHYPSLYTYILRFIAVPQLAEDALQEVFVKIWEVRERIDPAQSFRGYLYRITRNHVFKLMKKIAADEALRHQVMQDLHRQTDDADTRLLWKEYEQLLHTAIARLPPQRQRVFKLCREESKSYEEVAATLGISKNTVKEHMVLALKSIQSFFYEHADGALFLLFWTEVLINQKKSLTFF</sequence>
<evidence type="ECO:0000256" key="1">
    <source>
        <dbReference type="ARBA" id="ARBA00010641"/>
    </source>
</evidence>
<dbReference type="Pfam" id="PF08281">
    <property type="entry name" value="Sigma70_r4_2"/>
    <property type="match status" value="1"/>
</dbReference>
<reference evidence="7 8" key="1">
    <citation type="submission" date="2016-11" db="EMBL/GenBank/DDBJ databases">
        <authorList>
            <person name="Jaros S."/>
            <person name="Januszkiewicz K."/>
            <person name="Wedrychowicz H."/>
        </authorList>
    </citation>
    <scope>NUCLEOTIDE SEQUENCE [LARGE SCALE GENOMIC DNA]</scope>
    <source>
        <strain evidence="7 8">DSM 27406</strain>
    </source>
</reference>
<keyword evidence="3" id="KW-0731">Sigma factor</keyword>
<dbReference type="AlphaFoldDB" id="A0A1M7K435"/>